<dbReference type="EMBL" id="LDEV01002101">
    <property type="protein sequence ID" value="KLJ10296.1"/>
    <property type="molecule type" value="Genomic_DNA"/>
</dbReference>
<evidence type="ECO:0000313" key="2">
    <source>
        <dbReference type="EMBL" id="KLJ10296.1"/>
    </source>
</evidence>
<feature type="transmembrane region" description="Helical" evidence="1">
    <location>
        <begin position="39"/>
        <end position="59"/>
    </location>
</feature>
<feature type="non-terminal residue" evidence="2">
    <location>
        <position position="1"/>
    </location>
</feature>
<sequence>AAAAFITVKKIRLNSVISVSFKSFTSSIISSTSLSSHTLSITVITSFSLLINIMIYNSVRLFRADSENSLISETVI</sequence>
<dbReference type="AlphaFoldDB" id="A0A0H1BMF8"/>
<proteinExistence type="predicted"/>
<comment type="caution">
    <text evidence="2">The sequence shown here is derived from an EMBL/GenBank/DDBJ whole genome shotgun (WGS) entry which is preliminary data.</text>
</comment>
<reference evidence="3" key="1">
    <citation type="journal article" date="2015" name="PLoS Genet.">
        <title>The dynamic genome and transcriptome of the human fungal pathogen Blastomyces and close relative Emmonsia.</title>
        <authorList>
            <person name="Munoz J.F."/>
            <person name="Gauthier G.M."/>
            <person name="Desjardins C.A."/>
            <person name="Gallo J.E."/>
            <person name="Holder J."/>
            <person name="Sullivan T.D."/>
            <person name="Marty A.J."/>
            <person name="Carmen J.C."/>
            <person name="Chen Z."/>
            <person name="Ding L."/>
            <person name="Gujja S."/>
            <person name="Magrini V."/>
            <person name="Misas E."/>
            <person name="Mitreva M."/>
            <person name="Priest M."/>
            <person name="Saif S."/>
            <person name="Whiston E.A."/>
            <person name="Young S."/>
            <person name="Zeng Q."/>
            <person name="Goldman W.E."/>
            <person name="Mardis E.R."/>
            <person name="Taylor J.W."/>
            <person name="McEwen J.G."/>
            <person name="Clay O.K."/>
            <person name="Klein B.S."/>
            <person name="Cuomo C.A."/>
        </authorList>
    </citation>
    <scope>NUCLEOTIDE SEQUENCE [LARGE SCALE GENOMIC DNA]</scope>
    <source>
        <strain evidence="3">UAMH 139</strain>
    </source>
</reference>
<name>A0A0H1BMF8_9EURO</name>
<accession>A0A0H1BMF8</accession>
<evidence type="ECO:0000256" key="1">
    <source>
        <dbReference type="SAM" id="Phobius"/>
    </source>
</evidence>
<dbReference type="Proteomes" id="UP000053573">
    <property type="component" value="Unassembled WGS sequence"/>
</dbReference>
<keyword evidence="1" id="KW-1133">Transmembrane helix</keyword>
<keyword evidence="3" id="KW-1185">Reference proteome</keyword>
<keyword evidence="1" id="KW-0812">Transmembrane</keyword>
<protein>
    <submittedName>
        <fullName evidence="2">Uncharacterized protein</fullName>
    </submittedName>
</protein>
<gene>
    <name evidence="2" type="ORF">EMPG_09879</name>
</gene>
<evidence type="ECO:0000313" key="3">
    <source>
        <dbReference type="Proteomes" id="UP000053573"/>
    </source>
</evidence>
<organism evidence="2 3">
    <name type="scientific">Blastomyces silverae</name>
    <dbReference type="NCBI Taxonomy" id="2060906"/>
    <lineage>
        <taxon>Eukaryota</taxon>
        <taxon>Fungi</taxon>
        <taxon>Dikarya</taxon>
        <taxon>Ascomycota</taxon>
        <taxon>Pezizomycotina</taxon>
        <taxon>Eurotiomycetes</taxon>
        <taxon>Eurotiomycetidae</taxon>
        <taxon>Onygenales</taxon>
        <taxon>Ajellomycetaceae</taxon>
        <taxon>Blastomyces</taxon>
    </lineage>
</organism>
<keyword evidence="1" id="KW-0472">Membrane</keyword>